<dbReference type="EMBL" id="CP072643">
    <property type="protein sequence ID" value="QUV95283.1"/>
    <property type="molecule type" value="Genomic_DNA"/>
</dbReference>
<sequence length="465" mass="52367">MNKDVIVEQFGDSKIIYMGDKKIIVEEHYSSSEMRTGYTILFSAVLFLLTAFAFFLADVISKQLNLEEISNFVRTFSVPASTALSALLLIVLVYYQIYLATGKYVMDGIRRTVLDKEKSMVLIEDERKGEVKPKKQYSISTIKSVRISINQPAIMVRFHLESTEGRIPLIPLGEWGETPFGNRKKLELAYKAAEFLKVPVLDGSAGSTIVREDLVERQERYSLEDQKLDNRIPEGARSTAVYSDRQSDTRNYSIAEDSTGLPGESSVKTSYTTISPSKQFSTQSSGAIGSGITKVSDDVLVYMDKGKLVVETRRNPLLAPIGPIGCIFIPMFFLLFWFFLFLLFRSLSPVNFATAFIIMIVLAAISIRRLTKNAVDRTTIDINKGLVRFEEERGKKSKLRKQCSTSSIKNVTVVVGNYDRMDVYLKSTNESFYIVGPMDDISNEEKLKLAHRIAEFLGVPVIERT</sequence>
<feature type="transmembrane region" description="Helical" evidence="1">
    <location>
        <begin position="80"/>
        <end position="101"/>
    </location>
</feature>
<reference evidence="2 3" key="1">
    <citation type="submission" date="2021-03" db="EMBL/GenBank/DDBJ databases">
        <title>Genomic and phenotypic characterization of Chloracidobacterium isolates provides evidence for multiple species.</title>
        <authorList>
            <person name="Saini M.K."/>
            <person name="Costas A.M.G."/>
            <person name="Tank M."/>
            <person name="Bryant D.A."/>
        </authorList>
    </citation>
    <scope>NUCLEOTIDE SEQUENCE [LARGE SCALE GENOMIC DNA]</scope>
    <source>
        <strain evidence="2 3">N</strain>
    </source>
</reference>
<name>A0ABX8B496_9BACT</name>
<organism evidence="2 3">
    <name type="scientific">Chloracidobacterium sp. N</name>
    <dbReference type="NCBI Taxonomy" id="2821540"/>
    <lineage>
        <taxon>Bacteria</taxon>
        <taxon>Pseudomonadati</taxon>
        <taxon>Acidobacteriota</taxon>
        <taxon>Terriglobia</taxon>
        <taxon>Terriglobales</taxon>
        <taxon>Acidobacteriaceae</taxon>
        <taxon>Chloracidobacterium</taxon>
        <taxon>Chloracidobacterium aggregatum</taxon>
    </lineage>
</organism>
<dbReference type="RefSeq" id="WP_211423517.1">
    <property type="nucleotide sequence ID" value="NZ_CP072643.1"/>
</dbReference>
<keyword evidence="1" id="KW-0812">Transmembrane</keyword>
<feature type="transmembrane region" description="Helical" evidence="1">
    <location>
        <begin position="38"/>
        <end position="60"/>
    </location>
</feature>
<keyword evidence="1" id="KW-1133">Transmembrane helix</keyword>
<feature type="transmembrane region" description="Helical" evidence="1">
    <location>
        <begin position="350"/>
        <end position="367"/>
    </location>
</feature>
<evidence type="ECO:0000313" key="3">
    <source>
        <dbReference type="Proteomes" id="UP000677668"/>
    </source>
</evidence>
<keyword evidence="1" id="KW-0472">Membrane</keyword>
<gene>
    <name evidence="2" type="ORF">J8C05_14815</name>
</gene>
<evidence type="ECO:0000313" key="2">
    <source>
        <dbReference type="EMBL" id="QUV95283.1"/>
    </source>
</evidence>
<proteinExistence type="predicted"/>
<evidence type="ECO:0000256" key="1">
    <source>
        <dbReference type="SAM" id="Phobius"/>
    </source>
</evidence>
<keyword evidence="3" id="KW-1185">Reference proteome</keyword>
<dbReference type="Proteomes" id="UP000677668">
    <property type="component" value="Chromosome 2"/>
</dbReference>
<protein>
    <submittedName>
        <fullName evidence="2">Uncharacterized protein</fullName>
    </submittedName>
</protein>
<accession>A0ABX8B496</accession>
<feature type="transmembrane region" description="Helical" evidence="1">
    <location>
        <begin position="317"/>
        <end position="344"/>
    </location>
</feature>